<dbReference type="EMBL" id="GBRH01248477">
    <property type="protein sequence ID" value="JAD49418.1"/>
    <property type="molecule type" value="Transcribed_RNA"/>
</dbReference>
<organism evidence="1">
    <name type="scientific">Arundo donax</name>
    <name type="common">Giant reed</name>
    <name type="synonym">Donax arundinaceus</name>
    <dbReference type="NCBI Taxonomy" id="35708"/>
    <lineage>
        <taxon>Eukaryota</taxon>
        <taxon>Viridiplantae</taxon>
        <taxon>Streptophyta</taxon>
        <taxon>Embryophyta</taxon>
        <taxon>Tracheophyta</taxon>
        <taxon>Spermatophyta</taxon>
        <taxon>Magnoliopsida</taxon>
        <taxon>Liliopsida</taxon>
        <taxon>Poales</taxon>
        <taxon>Poaceae</taxon>
        <taxon>PACMAD clade</taxon>
        <taxon>Arundinoideae</taxon>
        <taxon>Arundineae</taxon>
        <taxon>Arundo</taxon>
    </lineage>
</organism>
<proteinExistence type="predicted"/>
<reference evidence="1" key="1">
    <citation type="submission" date="2014-09" db="EMBL/GenBank/DDBJ databases">
        <authorList>
            <person name="Magalhaes I.L.F."/>
            <person name="Oliveira U."/>
            <person name="Santos F.R."/>
            <person name="Vidigal T.H.D.A."/>
            <person name="Brescovit A.D."/>
            <person name="Santos A.J."/>
        </authorList>
    </citation>
    <scope>NUCLEOTIDE SEQUENCE</scope>
    <source>
        <tissue evidence="1">Shoot tissue taken approximately 20 cm above the soil surface</tissue>
    </source>
</reference>
<evidence type="ECO:0000313" key="1">
    <source>
        <dbReference type="EMBL" id="JAD49418.1"/>
    </source>
</evidence>
<reference evidence="1" key="2">
    <citation type="journal article" date="2015" name="Data Brief">
        <title>Shoot transcriptome of the giant reed, Arundo donax.</title>
        <authorList>
            <person name="Barrero R.A."/>
            <person name="Guerrero F.D."/>
            <person name="Moolhuijzen P."/>
            <person name="Goolsby J.A."/>
            <person name="Tidwell J."/>
            <person name="Bellgard S.E."/>
            <person name="Bellgard M.I."/>
        </authorList>
    </citation>
    <scope>NUCLEOTIDE SEQUENCE</scope>
    <source>
        <tissue evidence="1">Shoot tissue taken approximately 20 cm above the soil surface</tissue>
    </source>
</reference>
<dbReference type="AlphaFoldDB" id="A0A0A9AHQ7"/>
<sequence length="31" mass="3713">MFCKAWATHRVRMNTHTKKKTLHLLFKSLIA</sequence>
<protein>
    <submittedName>
        <fullName evidence="1">Uncharacterized protein</fullName>
    </submittedName>
</protein>
<name>A0A0A9AHQ7_ARUDO</name>
<accession>A0A0A9AHQ7</accession>